<dbReference type="PANTHER" id="PTHR24567">
    <property type="entry name" value="CRP FAMILY TRANSCRIPTIONAL REGULATORY PROTEIN"/>
    <property type="match status" value="1"/>
</dbReference>
<dbReference type="EMBL" id="CADCTK010000728">
    <property type="protein sequence ID" value="CAA9277201.1"/>
    <property type="molecule type" value="Genomic_DNA"/>
</dbReference>
<dbReference type="CDD" id="cd00038">
    <property type="entry name" value="CAP_ED"/>
    <property type="match status" value="1"/>
</dbReference>
<dbReference type="GO" id="GO:0003700">
    <property type="term" value="F:DNA-binding transcription factor activity"/>
    <property type="evidence" value="ECO:0007669"/>
    <property type="project" value="TreeGrafter"/>
</dbReference>
<dbReference type="InterPro" id="IPR050397">
    <property type="entry name" value="Env_Response_Regulators"/>
</dbReference>
<organism evidence="2">
    <name type="scientific">uncultured Chloroflexia bacterium</name>
    <dbReference type="NCBI Taxonomy" id="1672391"/>
    <lineage>
        <taxon>Bacteria</taxon>
        <taxon>Bacillati</taxon>
        <taxon>Chloroflexota</taxon>
        <taxon>Chloroflexia</taxon>
        <taxon>environmental samples</taxon>
    </lineage>
</organism>
<dbReference type="EC" id="2.8.1.7" evidence="2"/>
<accession>A0A6J4JIE2</accession>
<dbReference type="PROSITE" id="PS50042">
    <property type="entry name" value="CNMP_BINDING_3"/>
    <property type="match status" value="1"/>
</dbReference>
<sequence>MSALQVLRQVPVLAGLSSEQLELVIGAGERLTFNRGEIIFEEHSSGQDWYIILEGVVDIMVDPVVLTNMQQGSADLIRVDRLERGSSFGELALIDKRPRSASAICAEDWTHVLVIAPHAFDALCRRHPAISFTLHRNIAADVAAKLRQTTTRIVRHVLEHSHLRALSEEISSSPPQPDAITPLRKTIVIGDSDGFILSGPGRISVHEAETEEIGVFLFSKPGLLGELADQREPAGEVIFNVLFSLVRSGQLPVRVDQRRFTFRLGADRDRRSGTLVVTKGAQKPADQYTLEWKIKGLRYDTTTATTRAYLFVHVYTDPAESPHRRTEEMIAGIEMPVQRAMYAAQREQARANGRLRVFTVHHRTHEVARTLRTLHNLGYQLDTYVGIPYGEASWNTIALLDCASAQHYASLRALPHPTKPTTYAFDFMQSSFLDAATEREITEIFDDCANTESYSAAMRALIRYHLGKLIARCRANGERLLVYEDGGYVVPEIYDLYADPTHSLHAAVKAAVDERLIVGGVEVTTAGERKQRAAIAANGGIALLPVLSCARDDIKTIYESIGTAEAILMAAATALGNLGLPTFELRRIAVIGGNGAIGTRIVEQLTLAHNSTSNVFAVDIVGEHFSRDVSGEAFPDVATKVAYQPIRRYIVEDHCLPIILNLPFATEDISGSEQAIRAAVHDFFGGHEQFDELALTNSLPLSPAFIASLWDEIAHMHGYRLEEAEAIDDSGMIYRLRRDDRLRSVTLLRPHAVLLFKNIQRLMQTHIDMVIGITGLPVFSDKDLDAFLARRGRGGEDMDDVLVLISGSSKDYEFSQVIIFLNKLLALQADSSADIEEQLAWFNGLYRQQMSFVQDEDFDAIGMLLAASDDPRAWRTLIGDHPELAATLGLVDGDVQRWRRALARFIRAKIRRNLAIRKEIRPDIGSIYHLTVCGKRKRIVLISDGFVVNFYATYEKGIKTEYMDPVMTMQMLGLVKLSGAEGAIEPGLYRMADQLRREDMDVFWAALEEQSRPLSFG</sequence>
<dbReference type="Gene3D" id="2.60.120.10">
    <property type="entry name" value="Jelly Rolls"/>
    <property type="match status" value="1"/>
</dbReference>
<dbReference type="SUPFAM" id="SSF51206">
    <property type="entry name" value="cAMP-binding domain-like"/>
    <property type="match status" value="1"/>
</dbReference>
<keyword evidence="2" id="KW-0808">Transferase</keyword>
<name>A0A6J4JIE2_9CHLR</name>
<dbReference type="PANTHER" id="PTHR24567:SF74">
    <property type="entry name" value="HTH-TYPE TRANSCRIPTIONAL REGULATOR ARCR"/>
    <property type="match status" value="1"/>
</dbReference>
<proteinExistence type="predicted"/>
<dbReference type="InterPro" id="IPR000595">
    <property type="entry name" value="cNMP-bd_dom"/>
</dbReference>
<dbReference type="GO" id="GO:0005829">
    <property type="term" value="C:cytosol"/>
    <property type="evidence" value="ECO:0007669"/>
    <property type="project" value="TreeGrafter"/>
</dbReference>
<dbReference type="InterPro" id="IPR014710">
    <property type="entry name" value="RmlC-like_jellyroll"/>
</dbReference>
<dbReference type="Pfam" id="PF00027">
    <property type="entry name" value="cNMP_binding"/>
    <property type="match status" value="1"/>
</dbReference>
<feature type="domain" description="Cyclic nucleotide-binding" evidence="1">
    <location>
        <begin position="12"/>
        <end position="104"/>
    </location>
</feature>
<dbReference type="InterPro" id="IPR018488">
    <property type="entry name" value="cNMP-bd_CS"/>
</dbReference>
<dbReference type="AlphaFoldDB" id="A0A6J4JIE2"/>
<dbReference type="InterPro" id="IPR018490">
    <property type="entry name" value="cNMP-bd_dom_sf"/>
</dbReference>
<dbReference type="GO" id="GO:0031071">
    <property type="term" value="F:cysteine desulfurase activity"/>
    <property type="evidence" value="ECO:0007669"/>
    <property type="project" value="UniProtKB-EC"/>
</dbReference>
<evidence type="ECO:0000313" key="2">
    <source>
        <dbReference type="EMBL" id="CAA9277201.1"/>
    </source>
</evidence>
<dbReference type="SMART" id="SM00100">
    <property type="entry name" value="cNMP"/>
    <property type="match status" value="1"/>
</dbReference>
<dbReference type="PROSITE" id="PS00889">
    <property type="entry name" value="CNMP_BINDING_2"/>
    <property type="match status" value="1"/>
</dbReference>
<reference evidence="2" key="1">
    <citation type="submission" date="2020-02" db="EMBL/GenBank/DDBJ databases">
        <authorList>
            <person name="Meier V. D."/>
        </authorList>
    </citation>
    <scope>NUCLEOTIDE SEQUENCE</scope>
    <source>
        <strain evidence="2">AVDCRST_MAG26</strain>
    </source>
</reference>
<gene>
    <name evidence="2" type="ORF">AVDCRST_MAG26-3128</name>
</gene>
<evidence type="ECO:0000259" key="1">
    <source>
        <dbReference type="PROSITE" id="PS50042"/>
    </source>
</evidence>
<protein>
    <submittedName>
        <fullName evidence="2">Cysteine desulfurase</fullName>
        <ecNumber evidence="2">2.8.1.7</ecNumber>
    </submittedName>
</protein>